<evidence type="ECO:0000313" key="3">
    <source>
        <dbReference type="EMBL" id="GMI28926.1"/>
    </source>
</evidence>
<feature type="transmembrane region" description="Helical" evidence="2">
    <location>
        <begin position="412"/>
        <end position="432"/>
    </location>
</feature>
<comment type="caution">
    <text evidence="3">The sequence shown here is derived from an EMBL/GenBank/DDBJ whole genome shotgun (WGS) entry which is preliminary data.</text>
</comment>
<dbReference type="EMBL" id="BRYB01003006">
    <property type="protein sequence ID" value="GMI28926.1"/>
    <property type="molecule type" value="Genomic_DNA"/>
</dbReference>
<keyword evidence="4" id="KW-1185">Reference proteome</keyword>
<evidence type="ECO:0000313" key="4">
    <source>
        <dbReference type="Proteomes" id="UP001165060"/>
    </source>
</evidence>
<keyword evidence="2" id="KW-1133">Transmembrane helix</keyword>
<feature type="transmembrane region" description="Helical" evidence="2">
    <location>
        <begin position="373"/>
        <end position="392"/>
    </location>
</feature>
<feature type="region of interest" description="Disordered" evidence="1">
    <location>
        <begin position="562"/>
        <end position="629"/>
    </location>
</feature>
<feature type="transmembrane region" description="Helical" evidence="2">
    <location>
        <begin position="221"/>
        <end position="240"/>
    </location>
</feature>
<accession>A0ABQ6MM54</accession>
<feature type="transmembrane region" description="Helical" evidence="2">
    <location>
        <begin position="304"/>
        <end position="323"/>
    </location>
</feature>
<keyword evidence="2" id="KW-0472">Membrane</keyword>
<reference evidence="3 4" key="1">
    <citation type="journal article" date="2023" name="Commun. Biol.">
        <title>Genome analysis of Parmales, the sister group of diatoms, reveals the evolutionary specialization of diatoms from phago-mixotrophs to photoautotrophs.</title>
        <authorList>
            <person name="Ban H."/>
            <person name="Sato S."/>
            <person name="Yoshikawa S."/>
            <person name="Yamada K."/>
            <person name="Nakamura Y."/>
            <person name="Ichinomiya M."/>
            <person name="Sato N."/>
            <person name="Blanc-Mathieu R."/>
            <person name="Endo H."/>
            <person name="Kuwata A."/>
            <person name="Ogata H."/>
        </authorList>
    </citation>
    <scope>NUCLEOTIDE SEQUENCE [LARGE SCALE GENOMIC DNA]</scope>
</reference>
<organism evidence="3 4">
    <name type="scientific">Tetraparma gracilis</name>
    <dbReference type="NCBI Taxonomy" id="2962635"/>
    <lineage>
        <taxon>Eukaryota</taxon>
        <taxon>Sar</taxon>
        <taxon>Stramenopiles</taxon>
        <taxon>Ochrophyta</taxon>
        <taxon>Bolidophyceae</taxon>
        <taxon>Parmales</taxon>
        <taxon>Triparmaceae</taxon>
        <taxon>Tetraparma</taxon>
    </lineage>
</organism>
<keyword evidence="2" id="KW-0812">Transmembrane</keyword>
<feature type="compositionally biased region" description="Basic and acidic residues" evidence="1">
    <location>
        <begin position="601"/>
        <end position="629"/>
    </location>
</feature>
<dbReference type="Proteomes" id="UP001165060">
    <property type="component" value="Unassembled WGS sequence"/>
</dbReference>
<feature type="transmembrane region" description="Helical" evidence="2">
    <location>
        <begin position="343"/>
        <end position="361"/>
    </location>
</feature>
<sequence>MTTFSSPESSTKGYSQEQVDSISDAQLLLMVSSYLFMIKSSANVSVQADEWAVEFLPDDDILSSQLFRRFLVRLAVLIRGSLKLAMWGAFLRLLLLLALGYQDMVTDVLVAIEYFNTGQLGAAYASFGILGVAIVFHMLICFGQHRKKPLKKQLMYMLASMCFLMPLIESYNVWTGKEQHESDGMAPILVLIATRAIELIVESFPECVLQLQIALSNTSNLSSIMVFSICSSVAAAAAIMTDTNISYELGRMNKQDRGRDSHPLYGLVPADRRKIGALYIGFFSFHAGYMLTSLVMVTTCTMAGLHIAYIALWFLFEVFVMYAELERTGRGYFPLPTSKAIGYVLWFVVGPLMQNFIPFVNSRIPGLLGGRMFSGWICWRLVTNSLAFAFAIGRWGDSDADEGRASAQFMVALYTGAVLGAVVGAVIVFCTVEKSHRWTLWQTRQTAREATMKSFLGQPLTFSCKTVDGQALDNVMGFHPSFLDKEAVREFLMKLSVDHPLFADDAVFPKEAGDEAGHVYSHFFEVELQHVEFYGDPALTASVAEHFDDMKAKIEARANERAQQIESLSSSLQAGGRRRRATKPGAPAGGAGSSGAAAKAAGREAELEARVRELEEENARLRRERGGRP</sequence>
<evidence type="ECO:0000256" key="1">
    <source>
        <dbReference type="SAM" id="MobiDB-lite"/>
    </source>
</evidence>
<feature type="transmembrane region" description="Helical" evidence="2">
    <location>
        <begin position="121"/>
        <end position="142"/>
    </location>
</feature>
<protein>
    <submittedName>
        <fullName evidence="3">Uncharacterized protein</fullName>
    </submittedName>
</protein>
<feature type="transmembrane region" description="Helical" evidence="2">
    <location>
        <begin position="84"/>
        <end position="101"/>
    </location>
</feature>
<name>A0ABQ6MM54_9STRA</name>
<evidence type="ECO:0000256" key="2">
    <source>
        <dbReference type="SAM" id="Phobius"/>
    </source>
</evidence>
<gene>
    <name evidence="3" type="ORF">TeGR_g10534</name>
</gene>
<feature type="transmembrane region" description="Helical" evidence="2">
    <location>
        <begin position="277"/>
        <end position="297"/>
    </location>
</feature>
<proteinExistence type="predicted"/>
<feature type="compositionally biased region" description="Polar residues" evidence="1">
    <location>
        <begin position="562"/>
        <end position="573"/>
    </location>
</feature>